<comment type="caution">
    <text evidence="3">The sequence shown here is derived from an EMBL/GenBank/DDBJ whole genome shotgun (WGS) entry which is preliminary data.</text>
</comment>
<dbReference type="Proteomes" id="UP001596116">
    <property type="component" value="Unassembled WGS sequence"/>
</dbReference>
<keyword evidence="4" id="KW-1185">Reference proteome</keyword>
<evidence type="ECO:0000313" key="4">
    <source>
        <dbReference type="Proteomes" id="UP001596116"/>
    </source>
</evidence>
<protein>
    <recommendedName>
        <fullName evidence="5">PepSY domain-containing protein</fullName>
    </recommendedName>
</protein>
<evidence type="ECO:0000256" key="2">
    <source>
        <dbReference type="SAM" id="Phobius"/>
    </source>
</evidence>
<keyword evidence="2" id="KW-1133">Transmembrane helix</keyword>
<evidence type="ECO:0000313" key="3">
    <source>
        <dbReference type="EMBL" id="MFC6035201.1"/>
    </source>
</evidence>
<feature type="region of interest" description="Disordered" evidence="1">
    <location>
        <begin position="1"/>
        <end position="21"/>
    </location>
</feature>
<sequence>MSETQSENTQPQTTPAPDAGLGGLAHSIGTRNLWLIILTMPAVFLVAVAAIIAIFGKPKKDEAELAAPVAVEDTAVAETPPSDRAALALAPGEAAGAIALDGDRLAVRISGPDGEWVYVYDLRDGATIARLPIVMTPVE</sequence>
<reference evidence="3 4" key="1">
    <citation type="submission" date="2024-09" db="EMBL/GenBank/DDBJ databases">
        <authorList>
            <person name="Zhang Z.-H."/>
        </authorList>
    </citation>
    <scope>NUCLEOTIDE SEQUENCE [LARGE SCALE GENOMIC DNA]</scope>
    <source>
        <strain evidence="3 4">HHTR114</strain>
    </source>
</reference>
<organism evidence="3 4">
    <name type="scientific">Hyphococcus aureus</name>
    <dbReference type="NCBI Taxonomy" id="2666033"/>
    <lineage>
        <taxon>Bacteria</taxon>
        <taxon>Pseudomonadati</taxon>
        <taxon>Pseudomonadota</taxon>
        <taxon>Alphaproteobacteria</taxon>
        <taxon>Parvularculales</taxon>
        <taxon>Parvularculaceae</taxon>
        <taxon>Hyphococcus</taxon>
    </lineage>
</organism>
<gene>
    <name evidence="3" type="ORF">ACFMB1_06570</name>
</gene>
<dbReference type="EMBL" id="JBHPON010000001">
    <property type="protein sequence ID" value="MFC6035201.1"/>
    <property type="molecule type" value="Genomic_DNA"/>
</dbReference>
<feature type="compositionally biased region" description="Polar residues" evidence="1">
    <location>
        <begin position="1"/>
        <end position="15"/>
    </location>
</feature>
<feature type="transmembrane region" description="Helical" evidence="2">
    <location>
        <begin position="33"/>
        <end position="55"/>
    </location>
</feature>
<proteinExistence type="predicted"/>
<evidence type="ECO:0000256" key="1">
    <source>
        <dbReference type="SAM" id="MobiDB-lite"/>
    </source>
</evidence>
<name>A0ABW1KVV6_9PROT</name>
<dbReference type="RefSeq" id="WP_379879472.1">
    <property type="nucleotide sequence ID" value="NZ_JBHPON010000001.1"/>
</dbReference>
<keyword evidence="2" id="KW-0472">Membrane</keyword>
<accession>A0ABW1KVV6</accession>
<keyword evidence="2" id="KW-0812">Transmembrane</keyword>
<evidence type="ECO:0008006" key="5">
    <source>
        <dbReference type="Google" id="ProtNLM"/>
    </source>
</evidence>